<sequence>MEYDMTSEEQALLSYLEDRLHEGENPNEDELAEQRGEGVRRVLRSLADKQLISLGLLPEGSVNVVYGLSPEAQESLGIHRDATQ</sequence>
<keyword evidence="2" id="KW-1185">Reference proteome</keyword>
<dbReference type="InterPro" id="IPR053717">
    <property type="entry name" value="MerB_lyase_sf"/>
</dbReference>
<dbReference type="RefSeq" id="WP_157859176.1">
    <property type="nucleotide sequence ID" value="NZ_JBIRWE010000001.1"/>
</dbReference>
<dbReference type="Gene3D" id="3.30.450.410">
    <property type="match status" value="1"/>
</dbReference>
<dbReference type="EMBL" id="JBIRWE010000001">
    <property type="protein sequence ID" value="MFI1962868.1"/>
    <property type="molecule type" value="Genomic_DNA"/>
</dbReference>
<accession>A0ABW7UK70</accession>
<proteinExistence type="predicted"/>
<name>A0ABW7UK70_9ACTN</name>
<organism evidence="1 2">
    <name type="scientific">Streptomyces pathocidini</name>
    <dbReference type="NCBI Taxonomy" id="1650571"/>
    <lineage>
        <taxon>Bacteria</taxon>
        <taxon>Bacillati</taxon>
        <taxon>Actinomycetota</taxon>
        <taxon>Actinomycetes</taxon>
        <taxon>Kitasatosporales</taxon>
        <taxon>Streptomycetaceae</taxon>
        <taxon>Streptomyces</taxon>
    </lineage>
</organism>
<gene>
    <name evidence="1" type="ORF">ACH429_01760</name>
</gene>
<comment type="caution">
    <text evidence="1">The sequence shown here is derived from an EMBL/GenBank/DDBJ whole genome shotgun (WGS) entry which is preliminary data.</text>
</comment>
<reference evidence="1 2" key="1">
    <citation type="submission" date="2024-10" db="EMBL/GenBank/DDBJ databases">
        <title>The Natural Products Discovery Center: Release of the First 8490 Sequenced Strains for Exploring Actinobacteria Biosynthetic Diversity.</title>
        <authorList>
            <person name="Kalkreuter E."/>
            <person name="Kautsar S.A."/>
            <person name="Yang D."/>
            <person name="Bader C.D."/>
            <person name="Teijaro C.N."/>
            <person name="Fluegel L."/>
            <person name="Davis C.M."/>
            <person name="Simpson J.R."/>
            <person name="Lauterbach L."/>
            <person name="Steele A.D."/>
            <person name="Gui C."/>
            <person name="Meng S."/>
            <person name="Li G."/>
            <person name="Viehrig K."/>
            <person name="Ye F."/>
            <person name="Su P."/>
            <person name="Kiefer A.F."/>
            <person name="Nichols A."/>
            <person name="Cepeda A.J."/>
            <person name="Yan W."/>
            <person name="Fan B."/>
            <person name="Jiang Y."/>
            <person name="Adhikari A."/>
            <person name="Zheng C.-J."/>
            <person name="Schuster L."/>
            <person name="Cowan T.M."/>
            <person name="Smanski M.J."/>
            <person name="Chevrette M.G."/>
            <person name="De Carvalho L.P.S."/>
            <person name="Shen B."/>
        </authorList>
    </citation>
    <scope>NUCLEOTIDE SEQUENCE [LARGE SCALE GENOMIC DNA]</scope>
    <source>
        <strain evidence="1 2">NPDC020327</strain>
    </source>
</reference>
<protein>
    <submittedName>
        <fullName evidence="1">Uncharacterized protein</fullName>
    </submittedName>
</protein>
<dbReference type="Proteomes" id="UP001611548">
    <property type="component" value="Unassembled WGS sequence"/>
</dbReference>
<evidence type="ECO:0000313" key="2">
    <source>
        <dbReference type="Proteomes" id="UP001611548"/>
    </source>
</evidence>
<evidence type="ECO:0000313" key="1">
    <source>
        <dbReference type="EMBL" id="MFI1962868.1"/>
    </source>
</evidence>